<keyword evidence="2 7" id="KW-0813">Transport</keyword>
<feature type="transmembrane region" description="Helical" evidence="7">
    <location>
        <begin position="80"/>
        <end position="100"/>
    </location>
</feature>
<evidence type="ECO:0000256" key="2">
    <source>
        <dbReference type="ARBA" id="ARBA00022448"/>
    </source>
</evidence>
<accession>A0A9D2PJ16</accession>
<dbReference type="CDD" id="cd06261">
    <property type="entry name" value="TM_PBP2"/>
    <property type="match status" value="1"/>
</dbReference>
<keyword evidence="3" id="KW-1003">Cell membrane</keyword>
<evidence type="ECO:0000259" key="8">
    <source>
        <dbReference type="PROSITE" id="PS50928"/>
    </source>
</evidence>
<evidence type="ECO:0000313" key="10">
    <source>
        <dbReference type="Proteomes" id="UP000823904"/>
    </source>
</evidence>
<dbReference type="PANTHER" id="PTHR30151:SF25">
    <property type="entry name" value="TAURINE TRANSPORT SYSTEM PERMEASE PROTEIN TAUC"/>
    <property type="match status" value="1"/>
</dbReference>
<feature type="transmembrane region" description="Helical" evidence="7">
    <location>
        <begin position="120"/>
        <end position="136"/>
    </location>
</feature>
<keyword evidence="5 7" id="KW-1133">Transmembrane helix</keyword>
<evidence type="ECO:0000256" key="6">
    <source>
        <dbReference type="ARBA" id="ARBA00023136"/>
    </source>
</evidence>
<feature type="transmembrane region" description="Helical" evidence="7">
    <location>
        <begin position="142"/>
        <end position="162"/>
    </location>
</feature>
<evidence type="ECO:0000256" key="7">
    <source>
        <dbReference type="RuleBase" id="RU363032"/>
    </source>
</evidence>
<reference evidence="9" key="2">
    <citation type="submission" date="2021-04" db="EMBL/GenBank/DDBJ databases">
        <authorList>
            <person name="Gilroy R."/>
        </authorList>
    </citation>
    <scope>NUCLEOTIDE SEQUENCE</scope>
    <source>
        <strain evidence="9">ChiSjej3B21-8574</strain>
    </source>
</reference>
<evidence type="ECO:0000256" key="5">
    <source>
        <dbReference type="ARBA" id="ARBA00022989"/>
    </source>
</evidence>
<dbReference type="Gene3D" id="1.10.3720.10">
    <property type="entry name" value="MetI-like"/>
    <property type="match status" value="1"/>
</dbReference>
<dbReference type="GO" id="GO:0005886">
    <property type="term" value="C:plasma membrane"/>
    <property type="evidence" value="ECO:0007669"/>
    <property type="project" value="UniProtKB-SubCell"/>
</dbReference>
<dbReference type="GO" id="GO:0010438">
    <property type="term" value="P:cellular response to sulfur starvation"/>
    <property type="evidence" value="ECO:0007669"/>
    <property type="project" value="TreeGrafter"/>
</dbReference>
<evidence type="ECO:0000256" key="4">
    <source>
        <dbReference type="ARBA" id="ARBA00022692"/>
    </source>
</evidence>
<name>A0A9D2PJ16_9FIRM</name>
<comment type="subcellular location">
    <subcellularLocation>
        <location evidence="1 7">Cell membrane</location>
        <topology evidence="1 7">Multi-pass membrane protein</topology>
    </subcellularLocation>
</comment>
<dbReference type="EMBL" id="DWWD01000024">
    <property type="protein sequence ID" value="HJC50169.1"/>
    <property type="molecule type" value="Genomic_DNA"/>
</dbReference>
<dbReference type="PROSITE" id="PS50928">
    <property type="entry name" value="ABC_TM1"/>
    <property type="match status" value="1"/>
</dbReference>
<feature type="domain" description="ABC transmembrane type-1" evidence="8">
    <location>
        <begin position="76"/>
        <end position="256"/>
    </location>
</feature>
<reference evidence="9" key="1">
    <citation type="journal article" date="2021" name="PeerJ">
        <title>Extensive microbial diversity within the chicken gut microbiome revealed by metagenomics and culture.</title>
        <authorList>
            <person name="Gilroy R."/>
            <person name="Ravi A."/>
            <person name="Getino M."/>
            <person name="Pursley I."/>
            <person name="Horton D.L."/>
            <person name="Alikhan N.F."/>
            <person name="Baker D."/>
            <person name="Gharbi K."/>
            <person name="Hall N."/>
            <person name="Watson M."/>
            <person name="Adriaenssens E.M."/>
            <person name="Foster-Nyarko E."/>
            <person name="Jarju S."/>
            <person name="Secka A."/>
            <person name="Antonio M."/>
            <person name="Oren A."/>
            <person name="Chaudhuri R.R."/>
            <person name="La Ragione R."/>
            <person name="Hildebrand F."/>
            <person name="Pallen M.J."/>
        </authorList>
    </citation>
    <scope>NUCLEOTIDE SEQUENCE</scope>
    <source>
        <strain evidence="9">ChiSjej3B21-8574</strain>
    </source>
</reference>
<evidence type="ECO:0000256" key="1">
    <source>
        <dbReference type="ARBA" id="ARBA00004651"/>
    </source>
</evidence>
<comment type="caution">
    <text evidence="9">The sequence shown here is derived from an EMBL/GenBank/DDBJ whole genome shotgun (WGS) entry which is preliminary data.</text>
</comment>
<sequence length="270" mass="29482">MKKDKIKRGNTMKKNGLSTEKIITIATVVIILAAWFLATNLGMVDTTLLPTPQMVWAAFMDIAVNGYKGFTFAQHIGASMYRLLVSFLLAAVVAVPLGLLSGSSSKFRAVLEPVIEFYRPLPPLAYYTLLVLLLGIENESKIALLFLACFAPIYIQCTSAVMRVKKDYINSAYTLGAAKQQVFTKVIFPACLPDIFMGLRTALGVGYTTLVAAEMVAASSGLGWLVLDASNYLRYDIIFMGIIVMSATGILLNGIILFVEKCIVPWKGKD</sequence>
<feature type="transmembrane region" description="Helical" evidence="7">
    <location>
        <begin position="237"/>
        <end position="259"/>
    </location>
</feature>
<feature type="transmembrane region" description="Helical" evidence="7">
    <location>
        <begin position="205"/>
        <end position="225"/>
    </location>
</feature>
<organism evidence="9 10">
    <name type="scientific">Candidatus Anaerostipes avistercoris</name>
    <dbReference type="NCBI Taxonomy" id="2838462"/>
    <lineage>
        <taxon>Bacteria</taxon>
        <taxon>Bacillati</taxon>
        <taxon>Bacillota</taxon>
        <taxon>Clostridia</taxon>
        <taxon>Lachnospirales</taxon>
        <taxon>Lachnospiraceae</taxon>
        <taxon>Anaerostipes</taxon>
    </lineage>
</organism>
<dbReference type="SUPFAM" id="SSF161098">
    <property type="entry name" value="MetI-like"/>
    <property type="match status" value="1"/>
</dbReference>
<evidence type="ECO:0000313" key="9">
    <source>
        <dbReference type="EMBL" id="HJC50169.1"/>
    </source>
</evidence>
<evidence type="ECO:0000256" key="3">
    <source>
        <dbReference type="ARBA" id="ARBA00022475"/>
    </source>
</evidence>
<dbReference type="FunFam" id="1.10.3720.10:FF:000003">
    <property type="entry name" value="Aliphatic sulfonate ABC transporter permease"/>
    <property type="match status" value="1"/>
</dbReference>
<proteinExistence type="inferred from homology"/>
<gene>
    <name evidence="9" type="ORF">H9754_06270</name>
</gene>
<dbReference type="PANTHER" id="PTHR30151">
    <property type="entry name" value="ALKANE SULFONATE ABC TRANSPORTER-RELATED, MEMBRANE SUBUNIT"/>
    <property type="match status" value="1"/>
</dbReference>
<protein>
    <submittedName>
        <fullName evidence="9">ABC transporter permease</fullName>
    </submittedName>
</protein>
<dbReference type="GO" id="GO:0042918">
    <property type="term" value="P:alkanesulfonate transmembrane transport"/>
    <property type="evidence" value="ECO:0007669"/>
    <property type="project" value="UniProtKB-ARBA"/>
</dbReference>
<keyword evidence="6 7" id="KW-0472">Membrane</keyword>
<dbReference type="AlphaFoldDB" id="A0A9D2PJ16"/>
<dbReference type="InterPro" id="IPR000515">
    <property type="entry name" value="MetI-like"/>
</dbReference>
<keyword evidence="4 7" id="KW-0812">Transmembrane</keyword>
<comment type="similarity">
    <text evidence="7">Belongs to the binding-protein-dependent transport system permease family.</text>
</comment>
<dbReference type="InterPro" id="IPR035906">
    <property type="entry name" value="MetI-like_sf"/>
</dbReference>
<feature type="transmembrane region" description="Helical" evidence="7">
    <location>
        <begin position="21"/>
        <end position="38"/>
    </location>
</feature>
<dbReference type="Proteomes" id="UP000823904">
    <property type="component" value="Unassembled WGS sequence"/>
</dbReference>
<dbReference type="Pfam" id="PF00528">
    <property type="entry name" value="BPD_transp_1"/>
    <property type="match status" value="1"/>
</dbReference>